<accession>A0A5K7YXL8</accession>
<evidence type="ECO:0000259" key="1">
    <source>
        <dbReference type="Pfam" id="PF12654"/>
    </source>
</evidence>
<dbReference type="KEGG" id="dwd:DSCW_05070"/>
<feature type="domain" description="DUF3786" evidence="1">
    <location>
        <begin position="5"/>
        <end position="93"/>
    </location>
</feature>
<proteinExistence type="predicted"/>
<reference evidence="2 3" key="1">
    <citation type="submission" date="2019-11" db="EMBL/GenBank/DDBJ databases">
        <title>Comparative genomics of hydrocarbon-degrading Desulfosarcina strains.</title>
        <authorList>
            <person name="Watanabe M."/>
            <person name="Kojima H."/>
            <person name="Fukui M."/>
        </authorList>
    </citation>
    <scope>NUCLEOTIDE SEQUENCE [LARGE SCALE GENOMIC DNA]</scope>
    <source>
        <strain evidence="2 3">PP31</strain>
    </source>
</reference>
<dbReference type="AlphaFoldDB" id="A0A5K7YXL8"/>
<dbReference type="Pfam" id="PF12654">
    <property type="entry name" value="DUF3786"/>
    <property type="match status" value="1"/>
</dbReference>
<name>A0A5K7YXL8_9BACT</name>
<evidence type="ECO:0000313" key="2">
    <source>
        <dbReference type="EMBL" id="BBO73090.1"/>
    </source>
</evidence>
<evidence type="ECO:0000313" key="3">
    <source>
        <dbReference type="Proteomes" id="UP000427769"/>
    </source>
</evidence>
<dbReference type="Proteomes" id="UP000427769">
    <property type="component" value="Chromosome"/>
</dbReference>
<gene>
    <name evidence="2" type="ORF">DSCW_05070</name>
</gene>
<dbReference type="InterPro" id="IPR024264">
    <property type="entry name" value="DUF3786"/>
</dbReference>
<organism evidence="2 3">
    <name type="scientific">Desulfosarcina widdelii</name>
    <dbReference type="NCBI Taxonomy" id="947919"/>
    <lineage>
        <taxon>Bacteria</taxon>
        <taxon>Pseudomonadati</taxon>
        <taxon>Thermodesulfobacteriota</taxon>
        <taxon>Desulfobacteria</taxon>
        <taxon>Desulfobacterales</taxon>
        <taxon>Desulfosarcinaceae</taxon>
        <taxon>Desulfosarcina</taxon>
    </lineage>
</organism>
<protein>
    <recommendedName>
        <fullName evidence="1">DUF3786 domain-containing protein</fullName>
    </recommendedName>
</protein>
<dbReference type="EMBL" id="AP021875">
    <property type="protein sequence ID" value="BBO73090.1"/>
    <property type="molecule type" value="Genomic_DNA"/>
</dbReference>
<keyword evidence="3" id="KW-1185">Reference proteome</keyword>
<sequence length="94" mass="10485">MGRRIAFFGKHYSFHADRLVDDRGRVPALAITELIYHYLTAPLSLSVVSEDVWYSFRELRGAGPLTVNFANNTHKAITATFGEDLSALDRSAAK</sequence>